<evidence type="ECO:0000313" key="2">
    <source>
        <dbReference type="Proteomes" id="UP000237105"/>
    </source>
</evidence>
<comment type="caution">
    <text evidence="1">The sequence shown here is derived from an EMBL/GenBank/DDBJ whole genome shotgun (WGS) entry which is preliminary data.</text>
</comment>
<name>A0A2P5A936_PARAD</name>
<dbReference type="Proteomes" id="UP000237105">
    <property type="component" value="Unassembled WGS sequence"/>
</dbReference>
<dbReference type="EMBL" id="JXTB01000760">
    <property type="protein sequence ID" value="PON33050.1"/>
    <property type="molecule type" value="Genomic_DNA"/>
</dbReference>
<keyword evidence="2" id="KW-1185">Reference proteome</keyword>
<protein>
    <submittedName>
        <fullName evidence="1">Uncharacterized protein</fullName>
    </submittedName>
</protein>
<proteinExistence type="predicted"/>
<dbReference type="AlphaFoldDB" id="A0A2P5A936"/>
<reference evidence="2" key="1">
    <citation type="submission" date="2016-06" db="EMBL/GenBank/DDBJ databases">
        <title>Parallel loss of symbiosis genes in relatives of nitrogen-fixing non-legume Parasponia.</title>
        <authorList>
            <person name="Van Velzen R."/>
            <person name="Holmer R."/>
            <person name="Bu F."/>
            <person name="Rutten L."/>
            <person name="Van Zeijl A."/>
            <person name="Liu W."/>
            <person name="Santuari L."/>
            <person name="Cao Q."/>
            <person name="Sharma T."/>
            <person name="Shen D."/>
            <person name="Roswanjaya Y."/>
            <person name="Wardhani T."/>
            <person name="Kalhor M.S."/>
            <person name="Jansen J."/>
            <person name="Van den Hoogen J."/>
            <person name="Gungor B."/>
            <person name="Hartog M."/>
            <person name="Hontelez J."/>
            <person name="Verver J."/>
            <person name="Yang W.-C."/>
            <person name="Schijlen E."/>
            <person name="Repin R."/>
            <person name="Schilthuizen M."/>
            <person name="Schranz E."/>
            <person name="Heidstra R."/>
            <person name="Miyata K."/>
            <person name="Fedorova E."/>
            <person name="Kohlen W."/>
            <person name="Bisseling T."/>
            <person name="Smit S."/>
            <person name="Geurts R."/>
        </authorList>
    </citation>
    <scope>NUCLEOTIDE SEQUENCE [LARGE SCALE GENOMIC DNA]</scope>
    <source>
        <strain evidence="2">cv. WU1-14</strain>
    </source>
</reference>
<evidence type="ECO:0000313" key="1">
    <source>
        <dbReference type="EMBL" id="PON33050.1"/>
    </source>
</evidence>
<accession>A0A2P5A936</accession>
<gene>
    <name evidence="1" type="ORF">PanWU01x14_355940</name>
</gene>
<organism evidence="1 2">
    <name type="scientific">Parasponia andersonii</name>
    <name type="common">Sponia andersonii</name>
    <dbReference type="NCBI Taxonomy" id="3476"/>
    <lineage>
        <taxon>Eukaryota</taxon>
        <taxon>Viridiplantae</taxon>
        <taxon>Streptophyta</taxon>
        <taxon>Embryophyta</taxon>
        <taxon>Tracheophyta</taxon>
        <taxon>Spermatophyta</taxon>
        <taxon>Magnoliopsida</taxon>
        <taxon>eudicotyledons</taxon>
        <taxon>Gunneridae</taxon>
        <taxon>Pentapetalae</taxon>
        <taxon>rosids</taxon>
        <taxon>fabids</taxon>
        <taxon>Rosales</taxon>
        <taxon>Cannabaceae</taxon>
        <taxon>Parasponia</taxon>
    </lineage>
</organism>
<sequence length="107" mass="11788">MVSTRGRLDDTSAVALAKHKALGRHCHPSVAQLLAIDRGQCQRAKLHGANEVTTLVIGYIEFGKLGFVGKMFNIVAMNFVVTWTTMVSSCVDNLQTEEELQPLWTTL</sequence>